<dbReference type="PANTHER" id="PTHR14255:SF5">
    <property type="entry name" value="SULFITE EXPORTER TAUE_SAFE FAMILY PROTEIN 4"/>
    <property type="match status" value="1"/>
</dbReference>
<evidence type="ECO:0008006" key="9">
    <source>
        <dbReference type="Google" id="ProtNLM"/>
    </source>
</evidence>
<keyword evidence="4 6" id="KW-1133">Transmembrane helix</keyword>
<keyword evidence="5 6" id="KW-0472">Membrane</keyword>
<evidence type="ECO:0000256" key="5">
    <source>
        <dbReference type="ARBA" id="ARBA00023136"/>
    </source>
</evidence>
<evidence type="ECO:0000256" key="6">
    <source>
        <dbReference type="SAM" id="Phobius"/>
    </source>
</evidence>
<comment type="subcellular location">
    <subcellularLocation>
        <location evidence="1">Membrane</location>
        <topology evidence="1">Multi-pass membrane protein</topology>
    </subcellularLocation>
</comment>
<sequence>MNGPSRYGIINSGGSKSFVVYLVAASSLAVASTLFISYGPSSPYGFHDQHVILSSRSVRVWPELKVNWRSALATVIGFLGSAFGTVGGVGGGGIFVPMLTLVVGFDAKSAAALSKCMIMGASASSVWYNLRVAHPSKEVPIIDYNLALLFQPMLMLGITIGVQLSVVFPFWLITILIIILFIGTSSRSMFKGVQMWNQETLLKMEMRKQEEAKSNQEGVGIDTKCEPLLHRPEKSVLEALRFNLRWKGISVLMLVWFSFLLLQILKNNSDTCSLFYWAVNILQFPVALSVFLWEATKLWRESRQRRMQGNWESVCEASIEWTGMQLVFCAFCGLLGGTVGGLLGSGGGFILGPLLLEIGVIPQVASATATFVMMFSSSLSVVEFYFLKRFPIPYALYLISVSVMAGFWGQFFVRKLVKILKRASIIVFILSSVIFASALTMGVVGTEKSITMIKNHEYMGFLSFCEK</sequence>
<feature type="transmembrane region" description="Helical" evidence="6">
    <location>
        <begin position="112"/>
        <end position="130"/>
    </location>
</feature>
<evidence type="ECO:0000256" key="4">
    <source>
        <dbReference type="ARBA" id="ARBA00022989"/>
    </source>
</evidence>
<keyword evidence="3 6" id="KW-0812">Transmembrane</keyword>
<evidence type="ECO:0000256" key="3">
    <source>
        <dbReference type="ARBA" id="ARBA00022692"/>
    </source>
</evidence>
<accession>A0AAV8Q7H7</accession>
<gene>
    <name evidence="7" type="ORF">OPV22_028068</name>
</gene>
<feature type="transmembrane region" description="Helical" evidence="6">
    <location>
        <begin position="326"/>
        <end position="352"/>
    </location>
</feature>
<feature type="transmembrane region" description="Helical" evidence="6">
    <location>
        <begin position="425"/>
        <end position="444"/>
    </location>
</feature>
<dbReference type="AlphaFoldDB" id="A0AAV8Q7H7"/>
<dbReference type="GO" id="GO:0031464">
    <property type="term" value="C:Cul4A-RING E3 ubiquitin ligase complex"/>
    <property type="evidence" value="ECO:0007669"/>
    <property type="project" value="TreeGrafter"/>
</dbReference>
<dbReference type="Pfam" id="PF01925">
    <property type="entry name" value="TauE"/>
    <property type="match status" value="2"/>
</dbReference>
<feature type="transmembrane region" description="Helical" evidence="6">
    <location>
        <begin position="364"/>
        <end position="387"/>
    </location>
</feature>
<dbReference type="PANTHER" id="PTHR14255">
    <property type="entry name" value="CEREBLON"/>
    <property type="match status" value="1"/>
</dbReference>
<evidence type="ECO:0000313" key="8">
    <source>
        <dbReference type="Proteomes" id="UP001222027"/>
    </source>
</evidence>
<feature type="transmembrane region" description="Helical" evidence="6">
    <location>
        <begin position="274"/>
        <end position="296"/>
    </location>
</feature>
<dbReference type="EMBL" id="JAQQAF010000008">
    <property type="protein sequence ID" value="KAJ8465516.1"/>
    <property type="molecule type" value="Genomic_DNA"/>
</dbReference>
<feature type="transmembrane region" description="Helical" evidence="6">
    <location>
        <begin position="244"/>
        <end position="262"/>
    </location>
</feature>
<evidence type="ECO:0000313" key="7">
    <source>
        <dbReference type="EMBL" id="KAJ8465516.1"/>
    </source>
</evidence>
<organism evidence="7 8">
    <name type="scientific">Ensete ventricosum</name>
    <name type="common">Abyssinian banana</name>
    <name type="synonym">Musa ensete</name>
    <dbReference type="NCBI Taxonomy" id="4639"/>
    <lineage>
        <taxon>Eukaryota</taxon>
        <taxon>Viridiplantae</taxon>
        <taxon>Streptophyta</taxon>
        <taxon>Embryophyta</taxon>
        <taxon>Tracheophyta</taxon>
        <taxon>Spermatophyta</taxon>
        <taxon>Magnoliopsida</taxon>
        <taxon>Liliopsida</taxon>
        <taxon>Zingiberales</taxon>
        <taxon>Musaceae</taxon>
        <taxon>Ensete</taxon>
    </lineage>
</organism>
<feature type="transmembrane region" description="Helical" evidence="6">
    <location>
        <begin position="72"/>
        <end position="105"/>
    </location>
</feature>
<proteinExistence type="inferred from homology"/>
<evidence type="ECO:0000256" key="2">
    <source>
        <dbReference type="ARBA" id="ARBA00009142"/>
    </source>
</evidence>
<reference evidence="7 8" key="1">
    <citation type="submission" date="2022-12" db="EMBL/GenBank/DDBJ databases">
        <title>Chromosome-scale assembly of the Ensete ventricosum genome.</title>
        <authorList>
            <person name="Dussert Y."/>
            <person name="Stocks J."/>
            <person name="Wendawek A."/>
            <person name="Woldeyes F."/>
            <person name="Nichols R.A."/>
            <person name="Borrell J.S."/>
        </authorList>
    </citation>
    <scope>NUCLEOTIDE SEQUENCE [LARGE SCALE GENOMIC DNA]</scope>
    <source>
        <strain evidence="8">cv. Maze</strain>
        <tissue evidence="7">Seeds</tissue>
    </source>
</reference>
<feature type="transmembrane region" description="Helical" evidence="6">
    <location>
        <begin position="18"/>
        <end position="38"/>
    </location>
</feature>
<evidence type="ECO:0000256" key="1">
    <source>
        <dbReference type="ARBA" id="ARBA00004141"/>
    </source>
</evidence>
<dbReference type="InterPro" id="IPR002781">
    <property type="entry name" value="TM_pro_TauE-like"/>
</dbReference>
<comment type="similarity">
    <text evidence="2">Belongs to the 4-toluene sulfonate uptake permease (TSUP) (TC 2.A.102) family.</text>
</comment>
<feature type="transmembrane region" description="Helical" evidence="6">
    <location>
        <begin position="150"/>
        <end position="182"/>
    </location>
</feature>
<dbReference type="GO" id="GO:0016567">
    <property type="term" value="P:protein ubiquitination"/>
    <property type="evidence" value="ECO:0007669"/>
    <property type="project" value="TreeGrafter"/>
</dbReference>
<dbReference type="GO" id="GO:0016020">
    <property type="term" value="C:membrane"/>
    <property type="evidence" value="ECO:0007669"/>
    <property type="project" value="UniProtKB-SubCell"/>
</dbReference>
<dbReference type="Proteomes" id="UP001222027">
    <property type="component" value="Unassembled WGS sequence"/>
</dbReference>
<name>A0AAV8Q7H7_ENSVE</name>
<keyword evidence="8" id="KW-1185">Reference proteome</keyword>
<feature type="transmembrane region" description="Helical" evidence="6">
    <location>
        <begin position="394"/>
        <end position="413"/>
    </location>
</feature>
<protein>
    <recommendedName>
        <fullName evidence="9">Sulfite exporter TauE/SafE family protein</fullName>
    </recommendedName>
</protein>
<comment type="caution">
    <text evidence="7">The sequence shown here is derived from an EMBL/GenBank/DDBJ whole genome shotgun (WGS) entry which is preliminary data.</text>
</comment>